<dbReference type="InParanoid" id="K5W3V4"/>
<proteinExistence type="predicted"/>
<sequence>MLSLDFVFFYVHSGLLIRRSENNFNYLLPGMRQGDSEHQPQVLLVGEHSQVLNVILHTVYGLPCGHFNPTNDMLGAAVAGLHAYGVQPNVHPALGTPLFALLAARTPRAPLFIYTLAAQFNFYDLAEHASGFLLGITPPSISEECAQRMGPVYLHRLLGLQTRRVEAMKKILRRPPSRHPPMDCCSAESQAGLARAWMLAAAYLIWEARPGKSKPRYSACVMLTFMTELTTTSMEVTFDNVATSIQCDGCKAVYRERLAQALSSWDLQKVCLAFGSAGDDSLFFCLQRTI</sequence>
<dbReference type="OrthoDB" id="3265815at2759"/>
<organism evidence="1 2">
    <name type="scientific">Phanerochaete carnosa (strain HHB-10118-sp)</name>
    <name type="common">White-rot fungus</name>
    <name type="synonym">Peniophora carnosa</name>
    <dbReference type="NCBI Taxonomy" id="650164"/>
    <lineage>
        <taxon>Eukaryota</taxon>
        <taxon>Fungi</taxon>
        <taxon>Dikarya</taxon>
        <taxon>Basidiomycota</taxon>
        <taxon>Agaricomycotina</taxon>
        <taxon>Agaricomycetes</taxon>
        <taxon>Polyporales</taxon>
        <taxon>Phanerochaetaceae</taxon>
        <taxon>Phanerochaete</taxon>
    </lineage>
</organism>
<protein>
    <recommendedName>
        <fullName evidence="3">BTB domain-containing protein</fullName>
    </recommendedName>
</protein>
<evidence type="ECO:0008006" key="3">
    <source>
        <dbReference type="Google" id="ProtNLM"/>
    </source>
</evidence>
<name>K5W3V4_PHACS</name>
<gene>
    <name evidence="1" type="ORF">PHACADRAFT_260304</name>
</gene>
<evidence type="ECO:0000313" key="2">
    <source>
        <dbReference type="Proteomes" id="UP000008370"/>
    </source>
</evidence>
<dbReference type="EMBL" id="JH930474">
    <property type="protein sequence ID" value="EKM53785.1"/>
    <property type="molecule type" value="Genomic_DNA"/>
</dbReference>
<dbReference type="RefSeq" id="XP_007398462.1">
    <property type="nucleotide sequence ID" value="XM_007398400.1"/>
</dbReference>
<reference evidence="1 2" key="1">
    <citation type="journal article" date="2012" name="BMC Genomics">
        <title>Comparative genomics of the white-rot fungi, Phanerochaete carnosa and P. chrysosporium, to elucidate the genetic basis of the distinct wood types they colonize.</title>
        <authorList>
            <person name="Suzuki H."/>
            <person name="MacDonald J."/>
            <person name="Syed K."/>
            <person name="Salamov A."/>
            <person name="Hori C."/>
            <person name="Aerts A."/>
            <person name="Henrissat B."/>
            <person name="Wiebenga A."/>
            <person name="vanKuyk P.A."/>
            <person name="Barry K."/>
            <person name="Lindquist E."/>
            <person name="LaButti K."/>
            <person name="Lapidus A."/>
            <person name="Lucas S."/>
            <person name="Coutinho P."/>
            <person name="Gong Y."/>
            <person name="Samejima M."/>
            <person name="Mahadevan R."/>
            <person name="Abou-Zaid M."/>
            <person name="de Vries R.P."/>
            <person name="Igarashi K."/>
            <person name="Yadav J.S."/>
            <person name="Grigoriev I.V."/>
            <person name="Master E.R."/>
        </authorList>
    </citation>
    <scope>NUCLEOTIDE SEQUENCE [LARGE SCALE GENOMIC DNA]</scope>
    <source>
        <strain evidence="1 2">HHB-10118-sp</strain>
    </source>
</reference>
<dbReference type="AlphaFoldDB" id="K5W3V4"/>
<accession>K5W3V4</accession>
<dbReference type="KEGG" id="pco:PHACADRAFT_260304"/>
<dbReference type="GeneID" id="18917692"/>
<dbReference type="HOGENOM" id="CLU_051530_3_0_1"/>
<dbReference type="STRING" id="650164.K5W3V4"/>
<evidence type="ECO:0000313" key="1">
    <source>
        <dbReference type="EMBL" id="EKM53785.1"/>
    </source>
</evidence>
<keyword evidence="2" id="KW-1185">Reference proteome</keyword>
<dbReference type="Proteomes" id="UP000008370">
    <property type="component" value="Unassembled WGS sequence"/>
</dbReference>